<gene>
    <name evidence="3" type="ORF">FB458_2647</name>
</gene>
<feature type="transmembrane region" description="Helical" evidence="2">
    <location>
        <begin position="390"/>
        <end position="411"/>
    </location>
</feature>
<feature type="transmembrane region" description="Helical" evidence="2">
    <location>
        <begin position="190"/>
        <end position="209"/>
    </location>
</feature>
<dbReference type="EMBL" id="VFMN01000001">
    <property type="protein sequence ID" value="TQJ09535.1"/>
    <property type="molecule type" value="Genomic_DNA"/>
</dbReference>
<dbReference type="RefSeq" id="WP_141848889.1">
    <property type="nucleotide sequence ID" value="NZ_BAAAPR010000009.1"/>
</dbReference>
<accession>A0A542E2J2</accession>
<keyword evidence="2" id="KW-0472">Membrane</keyword>
<feature type="transmembrane region" description="Helical" evidence="2">
    <location>
        <begin position="278"/>
        <end position="297"/>
    </location>
</feature>
<evidence type="ECO:0000313" key="3">
    <source>
        <dbReference type="EMBL" id="TQJ09535.1"/>
    </source>
</evidence>
<sequence>MASSSPSTVLRARPVVPGAPPRPAATGAAAAASDGRRARYGARARRVTHAAGAPLATLLLSCAVTATTLRLWDWRPGTPVDLSGDALVYQSQVRAVLDGGAWGLDPHVGAPYGQVAGFFATADDLHLVLVRLLGLLSGSPTTVAALYFVLGFPASALTAHWLARRLGAHPAAAVVVGVLFSVVPAHQTRFAHLFLAAYWAVPLGMWLVVTTARGGPVLRSPRRPTPRLRRAAQWWDARSLLLVVTVGLTGVYYAAFTALLLLVALVVRRLRRPGLGPLLRAAVPLALLLATTGGSLLRSRWTTRGQTVTGGLAERTVGDSEQFAGKLTDLVLPWSGHRDAALAALTTRYQELGLPATSESSAIGVVALLGCVGLLVLLARAAVGRTGRRAAPLVTVLGLLLPAALAFYVRGGLGSLVALLVTPQLRTWSRLSLLVALLGLLAVGLGLTALLRRRRLVGAVACAVVLAVGVADQTNPALAPDWAAQRAALATLTSYTDRLEAALPAGCAVFEAPVMRYPENGPLQRMGDYDPLRPTLTGRSLRWSYGAMRGTAAADWQLALPQGDLPSLVDDLAAAGFCAVQVDHAGYGADDPTSALRTLLGGPLATSDDGRLTAFPLRSRYDALLARDGARALAARRDAVLHPVVVDLTDGASATSGRGGERYQWVDDGTDLVVGNLTGRPQEVTLVLRFTGVDARPRTVDLPGSAPTGATGGSVLLRARVTATGGVTHVPVRVTGPDATGPDGHRVTGRLQVVRAVVADPAVRVGVTQRTTTEPATEPATEPGA</sequence>
<feature type="transmembrane region" description="Helical" evidence="2">
    <location>
        <begin position="362"/>
        <end position="383"/>
    </location>
</feature>
<evidence type="ECO:0000256" key="1">
    <source>
        <dbReference type="SAM" id="MobiDB-lite"/>
    </source>
</evidence>
<reference evidence="3 4" key="1">
    <citation type="submission" date="2019-06" db="EMBL/GenBank/DDBJ databases">
        <title>Sequencing the genomes of 1000 actinobacteria strains.</title>
        <authorList>
            <person name="Klenk H.-P."/>
        </authorList>
    </citation>
    <scope>NUCLEOTIDE SEQUENCE [LARGE SCALE GENOMIC DNA]</scope>
    <source>
        <strain evidence="3 4">DSM 18607</strain>
    </source>
</reference>
<feature type="region of interest" description="Disordered" evidence="1">
    <location>
        <begin position="1"/>
        <end position="31"/>
    </location>
</feature>
<protein>
    <recommendedName>
        <fullName evidence="5">Integral membrane protein</fullName>
    </recommendedName>
</protein>
<proteinExistence type="predicted"/>
<dbReference type="AlphaFoldDB" id="A0A542E2J2"/>
<evidence type="ECO:0000256" key="2">
    <source>
        <dbReference type="SAM" id="Phobius"/>
    </source>
</evidence>
<feature type="transmembrane region" description="Helical" evidence="2">
    <location>
        <begin position="162"/>
        <end position="183"/>
    </location>
</feature>
<feature type="transmembrane region" description="Helical" evidence="2">
    <location>
        <begin position="128"/>
        <end position="150"/>
    </location>
</feature>
<keyword evidence="2" id="KW-0812">Transmembrane</keyword>
<feature type="transmembrane region" description="Helical" evidence="2">
    <location>
        <begin position="431"/>
        <end position="451"/>
    </location>
</feature>
<evidence type="ECO:0008006" key="5">
    <source>
        <dbReference type="Google" id="ProtNLM"/>
    </source>
</evidence>
<dbReference type="OrthoDB" id="9767863at2"/>
<name>A0A542E2J2_9MICO</name>
<keyword evidence="4" id="KW-1185">Reference proteome</keyword>
<comment type="caution">
    <text evidence="3">The sequence shown here is derived from an EMBL/GenBank/DDBJ whole genome shotgun (WGS) entry which is preliminary data.</text>
</comment>
<keyword evidence="2" id="KW-1133">Transmembrane helix</keyword>
<feature type="transmembrane region" description="Helical" evidence="2">
    <location>
        <begin position="240"/>
        <end position="266"/>
    </location>
</feature>
<evidence type="ECO:0000313" key="4">
    <source>
        <dbReference type="Proteomes" id="UP000317893"/>
    </source>
</evidence>
<dbReference type="Proteomes" id="UP000317893">
    <property type="component" value="Unassembled WGS sequence"/>
</dbReference>
<organism evidence="3 4">
    <name type="scientific">Lapillicoccus jejuensis</name>
    <dbReference type="NCBI Taxonomy" id="402171"/>
    <lineage>
        <taxon>Bacteria</taxon>
        <taxon>Bacillati</taxon>
        <taxon>Actinomycetota</taxon>
        <taxon>Actinomycetes</taxon>
        <taxon>Micrococcales</taxon>
        <taxon>Intrasporangiaceae</taxon>
        <taxon>Lapillicoccus</taxon>
    </lineage>
</organism>